<keyword evidence="3" id="KW-0347">Helicase</keyword>
<reference evidence="8 9" key="1">
    <citation type="journal article" date="2014" name="Int. J. Syst. Evol. Microbiol.">
        <title>Complete genome sequence of Corynebacterium casei LMG S-19264T (=DSM 44701T), isolated from a smear-ripened cheese.</title>
        <authorList>
            <consortium name="US DOE Joint Genome Institute (JGI-PGF)"/>
            <person name="Walter F."/>
            <person name="Albersmeier A."/>
            <person name="Kalinowski J."/>
            <person name="Ruckert C."/>
        </authorList>
    </citation>
    <scope>NUCLEOTIDE SEQUENCE [LARGE SCALE GENOMIC DNA]</scope>
    <source>
        <strain evidence="8 9">NBRC 112289</strain>
    </source>
</reference>
<dbReference type="InterPro" id="IPR001650">
    <property type="entry name" value="Helicase_C-like"/>
</dbReference>
<sequence length="603" mass="63226">MRHVFDLERIGAGLPVAGSRGELEAAAARGAMVVTAPPGTGKTTFVPPLVASLVPGRVLLTQPRRVAVRAAARRIAGLDGSALGGPVGFTVRGERMVGDATRIEVVTPGVLLRRLLADPALEGVEAVVLDEVHERSVDGDLLLGMLAEVRELRDDLLLVAMSATLDAGAVAALLGHDDRSGAAEGTVAAIVKVPAALHPLVVEHAPAPGPRLGLRGVPREFLDHVARTAIAEQARDGADALVFVPTARDVDEVVRRIRDRSDVEALPLHGRLPAAQQDRATAGRGVGDPPRIVVTTALAESSLTVPGVRLVVDAGLARETRRDAARDMTGLVTVSASRDSLEQRAGRAARQGPGRAVRLFTEAEQAAFPRSGAPEIASADLTDAALLLAAWGTPAATGCACSRPRRPPRWRARRRPCATSASSTTTDASPRWAHEFRACPSACAKPVRCSRASPTGCCRARSPRSSRRWPAMRATAAPICRGCCASCATAARRALSAGGPRAGGWPHWCRVVLRARSERMRAGARGRCPHRPNRVPRGPRPLRPPGPPGPHPLPMRVRRGPHPPTPPASSPPWPAPTGSPAWSPTAATCSRAAPAPRCPRAAA</sequence>
<evidence type="ECO:0008006" key="10">
    <source>
        <dbReference type="Google" id="ProtNLM"/>
    </source>
</evidence>
<keyword evidence="4" id="KW-0067">ATP-binding</keyword>
<name>A0AA37UEV1_9MICO</name>
<keyword evidence="1" id="KW-0547">Nucleotide-binding</keyword>
<dbReference type="InterPro" id="IPR014001">
    <property type="entry name" value="Helicase_ATP-bd"/>
</dbReference>
<dbReference type="InterPro" id="IPR011545">
    <property type="entry name" value="DEAD/DEAH_box_helicase_dom"/>
</dbReference>
<gene>
    <name evidence="8" type="ORF">GCM10025874_21820</name>
</gene>
<feature type="compositionally biased region" description="Low complexity" evidence="5">
    <location>
        <begin position="578"/>
        <end position="603"/>
    </location>
</feature>
<evidence type="ECO:0000259" key="7">
    <source>
        <dbReference type="PROSITE" id="PS51194"/>
    </source>
</evidence>
<protein>
    <recommendedName>
        <fullName evidence="10">ATP-dependent helicase HrpB</fullName>
    </recommendedName>
</protein>
<feature type="domain" description="Helicase C-terminal" evidence="7">
    <location>
        <begin position="221"/>
        <end position="392"/>
    </location>
</feature>
<dbReference type="EMBL" id="BSUL01000001">
    <property type="protein sequence ID" value="GMA28929.1"/>
    <property type="molecule type" value="Genomic_DNA"/>
</dbReference>
<dbReference type="PANTHER" id="PTHR43519">
    <property type="entry name" value="ATP-DEPENDENT RNA HELICASE HRPB"/>
    <property type="match status" value="1"/>
</dbReference>
<evidence type="ECO:0000313" key="8">
    <source>
        <dbReference type="EMBL" id="GMA28929.1"/>
    </source>
</evidence>
<evidence type="ECO:0000256" key="3">
    <source>
        <dbReference type="ARBA" id="ARBA00022806"/>
    </source>
</evidence>
<feature type="compositionally biased region" description="Pro residues" evidence="5">
    <location>
        <begin position="538"/>
        <end position="553"/>
    </location>
</feature>
<proteinExistence type="predicted"/>
<dbReference type="GO" id="GO:0004386">
    <property type="term" value="F:helicase activity"/>
    <property type="evidence" value="ECO:0007669"/>
    <property type="project" value="UniProtKB-KW"/>
</dbReference>
<evidence type="ECO:0000313" key="9">
    <source>
        <dbReference type="Proteomes" id="UP001157160"/>
    </source>
</evidence>
<organism evidence="8 9">
    <name type="scientific">Arenivirga flava</name>
    <dbReference type="NCBI Taxonomy" id="1930060"/>
    <lineage>
        <taxon>Bacteria</taxon>
        <taxon>Bacillati</taxon>
        <taxon>Actinomycetota</taxon>
        <taxon>Actinomycetes</taxon>
        <taxon>Micrococcales</taxon>
        <taxon>Microbacteriaceae</taxon>
        <taxon>Arenivirga</taxon>
    </lineage>
</organism>
<evidence type="ECO:0000256" key="5">
    <source>
        <dbReference type="SAM" id="MobiDB-lite"/>
    </source>
</evidence>
<dbReference type="GO" id="GO:0005524">
    <property type="term" value="F:ATP binding"/>
    <property type="evidence" value="ECO:0007669"/>
    <property type="project" value="UniProtKB-KW"/>
</dbReference>
<evidence type="ECO:0000259" key="6">
    <source>
        <dbReference type="PROSITE" id="PS51192"/>
    </source>
</evidence>
<dbReference type="GO" id="GO:0016787">
    <property type="term" value="F:hydrolase activity"/>
    <property type="evidence" value="ECO:0007669"/>
    <property type="project" value="UniProtKB-KW"/>
</dbReference>
<feature type="region of interest" description="Disordered" evidence="5">
    <location>
        <begin position="402"/>
        <end position="424"/>
    </location>
</feature>
<keyword evidence="2" id="KW-0378">Hydrolase</keyword>
<feature type="compositionally biased region" description="Basic residues" evidence="5">
    <location>
        <begin position="403"/>
        <end position="416"/>
    </location>
</feature>
<dbReference type="PROSITE" id="PS51192">
    <property type="entry name" value="HELICASE_ATP_BIND_1"/>
    <property type="match status" value="1"/>
</dbReference>
<dbReference type="Gene3D" id="3.40.50.300">
    <property type="entry name" value="P-loop containing nucleotide triphosphate hydrolases"/>
    <property type="match status" value="2"/>
</dbReference>
<dbReference type="Proteomes" id="UP001157160">
    <property type="component" value="Unassembled WGS sequence"/>
</dbReference>
<comment type="caution">
    <text evidence="8">The sequence shown here is derived from an EMBL/GenBank/DDBJ whole genome shotgun (WGS) entry which is preliminary data.</text>
</comment>
<dbReference type="Pfam" id="PF00270">
    <property type="entry name" value="DEAD"/>
    <property type="match status" value="1"/>
</dbReference>
<keyword evidence="9" id="KW-1185">Reference proteome</keyword>
<dbReference type="GO" id="GO:0003676">
    <property type="term" value="F:nucleic acid binding"/>
    <property type="evidence" value="ECO:0007669"/>
    <property type="project" value="InterPro"/>
</dbReference>
<accession>A0AA37UEV1</accession>
<dbReference type="SMART" id="SM00490">
    <property type="entry name" value="HELICc"/>
    <property type="match status" value="1"/>
</dbReference>
<feature type="compositionally biased region" description="Basic residues" evidence="5">
    <location>
        <begin position="522"/>
        <end position="534"/>
    </location>
</feature>
<feature type="compositionally biased region" description="Pro residues" evidence="5">
    <location>
        <begin position="562"/>
        <end position="577"/>
    </location>
</feature>
<evidence type="ECO:0000256" key="2">
    <source>
        <dbReference type="ARBA" id="ARBA00022801"/>
    </source>
</evidence>
<dbReference type="SMART" id="SM00487">
    <property type="entry name" value="DEXDc"/>
    <property type="match status" value="1"/>
</dbReference>
<evidence type="ECO:0000256" key="4">
    <source>
        <dbReference type="ARBA" id="ARBA00022840"/>
    </source>
</evidence>
<feature type="domain" description="Helicase ATP-binding" evidence="6">
    <location>
        <begin position="23"/>
        <end position="166"/>
    </location>
</feature>
<dbReference type="PROSITE" id="PS51194">
    <property type="entry name" value="HELICASE_CTER"/>
    <property type="match status" value="1"/>
</dbReference>
<dbReference type="CDD" id="cd18791">
    <property type="entry name" value="SF2_C_RHA"/>
    <property type="match status" value="1"/>
</dbReference>
<dbReference type="PANTHER" id="PTHR43519:SF1">
    <property type="entry name" value="ATP-DEPENDENT RNA HELICASE HRPB"/>
    <property type="match status" value="1"/>
</dbReference>
<dbReference type="InterPro" id="IPR027417">
    <property type="entry name" value="P-loop_NTPase"/>
</dbReference>
<evidence type="ECO:0000256" key="1">
    <source>
        <dbReference type="ARBA" id="ARBA00022741"/>
    </source>
</evidence>
<dbReference type="AlphaFoldDB" id="A0AA37UEV1"/>
<feature type="region of interest" description="Disordered" evidence="5">
    <location>
        <begin position="520"/>
        <end position="603"/>
    </location>
</feature>
<dbReference type="SUPFAM" id="SSF52540">
    <property type="entry name" value="P-loop containing nucleoside triphosphate hydrolases"/>
    <property type="match status" value="1"/>
</dbReference>
<dbReference type="Pfam" id="PF00271">
    <property type="entry name" value="Helicase_C"/>
    <property type="match status" value="1"/>
</dbReference>